<evidence type="ECO:0000313" key="2">
    <source>
        <dbReference type="Proteomes" id="UP000236286"/>
    </source>
</evidence>
<dbReference type="RefSeq" id="WP_102843191.1">
    <property type="nucleotide sequence ID" value="NZ_PDZR01000006.1"/>
</dbReference>
<dbReference type="AlphaFoldDB" id="A0A2J7TIN0"/>
<accession>A0A2J7TIN0</accession>
<gene>
    <name evidence="1" type="ORF">CR492_07890</name>
</gene>
<dbReference type="OrthoDB" id="8448955at2"/>
<protein>
    <submittedName>
        <fullName evidence="1">Uncharacterized protein</fullName>
    </submittedName>
</protein>
<comment type="caution">
    <text evidence="1">The sequence shown here is derived from an EMBL/GenBank/DDBJ whole genome shotgun (WGS) entry which is preliminary data.</text>
</comment>
<sequence length="131" mass="13795">MKHHQPYLSARALGVEDWEREELIALAAKLLNGDIALDMARASSDCGSIGCIGGHVALAHGVSVRGARRYVQSQAQSGGPLAALYFPDLTANHSHPGWRANAAQAARAIIDFLTLGAPDWDAAMGAPIVAR</sequence>
<name>A0A2J7TIN0_METSI</name>
<organism evidence="1 2">
    <name type="scientific">Methylocella silvestris</name>
    <dbReference type="NCBI Taxonomy" id="199596"/>
    <lineage>
        <taxon>Bacteria</taxon>
        <taxon>Pseudomonadati</taxon>
        <taxon>Pseudomonadota</taxon>
        <taxon>Alphaproteobacteria</taxon>
        <taxon>Hyphomicrobiales</taxon>
        <taxon>Beijerinckiaceae</taxon>
        <taxon>Methylocella</taxon>
    </lineage>
</organism>
<reference evidence="1 2" key="1">
    <citation type="submission" date="2017-10" db="EMBL/GenBank/DDBJ databases">
        <title>Genome announcement of Methylocella silvestris TVC from permafrost.</title>
        <authorList>
            <person name="Wang J."/>
            <person name="Geng K."/>
            <person name="Ul-Haque F."/>
            <person name="Crombie A.T."/>
            <person name="Street L.E."/>
            <person name="Wookey P.A."/>
            <person name="Murrell J.C."/>
            <person name="Pratscher J."/>
        </authorList>
    </citation>
    <scope>NUCLEOTIDE SEQUENCE [LARGE SCALE GENOMIC DNA]</scope>
    <source>
        <strain evidence="1 2">TVC</strain>
    </source>
</reference>
<dbReference type="EMBL" id="PDZR01000006">
    <property type="protein sequence ID" value="PNG26596.1"/>
    <property type="molecule type" value="Genomic_DNA"/>
</dbReference>
<proteinExistence type="predicted"/>
<evidence type="ECO:0000313" key="1">
    <source>
        <dbReference type="EMBL" id="PNG26596.1"/>
    </source>
</evidence>
<dbReference type="Proteomes" id="UP000236286">
    <property type="component" value="Unassembled WGS sequence"/>
</dbReference>